<feature type="region of interest" description="Disordered" evidence="1">
    <location>
        <begin position="28"/>
        <end position="58"/>
    </location>
</feature>
<comment type="caution">
    <text evidence="2">The sequence shown here is derived from an EMBL/GenBank/DDBJ whole genome shotgun (WGS) entry which is preliminary data.</text>
</comment>
<dbReference type="Proteomes" id="UP000606786">
    <property type="component" value="Unassembled WGS sequence"/>
</dbReference>
<name>A0A811U222_CERCA</name>
<evidence type="ECO:0000313" key="3">
    <source>
        <dbReference type="Proteomes" id="UP000606786"/>
    </source>
</evidence>
<accession>A0A811U222</accession>
<sequence>MRAKTPLKLKVQPPDVAADRQSAATYYFPSPAGKQKDKTTKKNKQPTSQQCLVGGQARPSDVSGTFLIAYANATAQTAAGSRQPRGRGHWYLRVCVCVTVCSYAAAWNVVKIARSVDDA</sequence>
<organism evidence="2 3">
    <name type="scientific">Ceratitis capitata</name>
    <name type="common">Mediterranean fruit fly</name>
    <name type="synonym">Tephritis capitata</name>
    <dbReference type="NCBI Taxonomy" id="7213"/>
    <lineage>
        <taxon>Eukaryota</taxon>
        <taxon>Metazoa</taxon>
        <taxon>Ecdysozoa</taxon>
        <taxon>Arthropoda</taxon>
        <taxon>Hexapoda</taxon>
        <taxon>Insecta</taxon>
        <taxon>Pterygota</taxon>
        <taxon>Neoptera</taxon>
        <taxon>Endopterygota</taxon>
        <taxon>Diptera</taxon>
        <taxon>Brachycera</taxon>
        <taxon>Muscomorpha</taxon>
        <taxon>Tephritoidea</taxon>
        <taxon>Tephritidae</taxon>
        <taxon>Ceratitis</taxon>
        <taxon>Ceratitis</taxon>
    </lineage>
</organism>
<dbReference type="EMBL" id="CAJHJT010000001">
    <property type="protein sequence ID" value="CAD6992651.1"/>
    <property type="molecule type" value="Genomic_DNA"/>
</dbReference>
<proteinExistence type="predicted"/>
<protein>
    <submittedName>
        <fullName evidence="2">(Mediterranean fruit fly) hypothetical protein</fullName>
    </submittedName>
</protein>
<gene>
    <name evidence="2" type="ORF">CCAP1982_LOCUS1496</name>
</gene>
<evidence type="ECO:0000313" key="2">
    <source>
        <dbReference type="EMBL" id="CAD6992651.1"/>
    </source>
</evidence>
<reference evidence="2" key="1">
    <citation type="submission" date="2020-11" db="EMBL/GenBank/DDBJ databases">
        <authorList>
            <person name="Whitehead M."/>
        </authorList>
    </citation>
    <scope>NUCLEOTIDE SEQUENCE</scope>
    <source>
        <strain evidence="2">EGII</strain>
    </source>
</reference>
<dbReference type="AlphaFoldDB" id="A0A811U222"/>
<evidence type="ECO:0000256" key="1">
    <source>
        <dbReference type="SAM" id="MobiDB-lite"/>
    </source>
</evidence>
<keyword evidence="3" id="KW-1185">Reference proteome</keyword>